<dbReference type="AlphaFoldDB" id="B6BNB9"/>
<accession>H1FZI2</accession>
<name>B6BNB9_SULGG</name>
<dbReference type="InterPro" id="IPR039262">
    <property type="entry name" value="DTWD2/TAPT"/>
</dbReference>
<dbReference type="GO" id="GO:0008033">
    <property type="term" value="P:tRNA processing"/>
    <property type="evidence" value="ECO:0007669"/>
    <property type="project" value="UniProtKB-KW"/>
</dbReference>
<feature type="domain" description="DTW" evidence="6">
    <location>
        <begin position="1"/>
        <end position="164"/>
    </location>
</feature>
<comment type="caution">
    <text evidence="7">The sequence shown here is derived from an EMBL/GenBank/DDBJ whole genome shotgun (WGS) entry which is preliminary data.</text>
</comment>
<dbReference type="InterPro" id="IPR005636">
    <property type="entry name" value="DTW"/>
</dbReference>
<dbReference type="Proteomes" id="UP000006431">
    <property type="component" value="Unassembled WGS sequence"/>
</dbReference>
<accession>B6BNB9</accession>
<dbReference type="HOGENOM" id="CLU_066458_2_2_7"/>
<sequence>MHPKEFKKVKNGTGHLTHLALDNSELFVGVDFSNHQKINEIIKEYDSYVMYPSKDALNISQTNPKNKRDMAIFIIDSTWSCSVKMLRESKNLQSLRYMSFDSIKLSQFKIKQQPAEFCLSTIESTLSVLELLNIHKIENIANGDLEEFLNPFEQMIEYQQKIIANPLSNAVRFKPKKER</sequence>
<dbReference type="EMBL" id="AFRZ01000001">
    <property type="protein sequence ID" value="EHP30989.1"/>
    <property type="molecule type" value="Genomic_DNA"/>
</dbReference>
<reference evidence="7 8" key="1">
    <citation type="journal article" date="2012" name="Proc. Natl. Acad. Sci. U.S.A.">
        <title>Genome and physiology of a model Epsilonproteobacterium responsible for sulfide detoxification in marine oxygen depletion zones.</title>
        <authorList>
            <person name="Grote J."/>
            <person name="Schott T."/>
            <person name="Bruckner C.G."/>
            <person name="Glockner F.O."/>
            <person name="Jost G."/>
            <person name="Teeling H."/>
            <person name="Labrenz M."/>
            <person name="Jurgens K."/>
        </authorList>
    </citation>
    <scope>NUCLEOTIDE SEQUENCE [LARGE SCALE GENOMIC DNA]</scope>
    <source>
        <strain evidence="7 8">GD1</strain>
    </source>
</reference>
<protein>
    <recommendedName>
        <fullName evidence="1">tRNA-uridine aminocarboxypropyltransferase</fullName>
        <ecNumber evidence="1">2.5.1.25</ecNumber>
    </recommendedName>
</protein>
<evidence type="ECO:0000259" key="6">
    <source>
        <dbReference type="SMART" id="SM01144"/>
    </source>
</evidence>
<evidence type="ECO:0000256" key="4">
    <source>
        <dbReference type="ARBA" id="ARBA00022694"/>
    </source>
</evidence>
<proteinExistence type="inferred from homology"/>
<evidence type="ECO:0000256" key="3">
    <source>
        <dbReference type="ARBA" id="ARBA00022691"/>
    </source>
</evidence>
<keyword evidence="3" id="KW-0949">S-adenosyl-L-methionine</keyword>
<keyword evidence="8" id="KW-1185">Reference proteome</keyword>
<organism evidence="7 8">
    <name type="scientific">Sulfurimonas gotlandica (strain DSM 19862 / JCM 16533 / GD1)</name>
    <dbReference type="NCBI Taxonomy" id="929558"/>
    <lineage>
        <taxon>Bacteria</taxon>
        <taxon>Pseudomonadati</taxon>
        <taxon>Campylobacterota</taxon>
        <taxon>Epsilonproteobacteria</taxon>
        <taxon>Campylobacterales</taxon>
        <taxon>Sulfurimonadaceae</taxon>
        <taxon>Sulfurimonas</taxon>
    </lineage>
</organism>
<dbReference type="EC" id="2.5.1.25" evidence="1"/>
<evidence type="ECO:0000256" key="2">
    <source>
        <dbReference type="ARBA" id="ARBA00022679"/>
    </source>
</evidence>
<comment type="similarity">
    <text evidence="5">Belongs to the TDD superfamily. DTWD2 family.</text>
</comment>
<dbReference type="PANTHER" id="PTHR21392">
    <property type="entry name" value="TRNA-URIDINE AMINOCARBOXYPROPYLTRANSFERASE 2"/>
    <property type="match status" value="1"/>
</dbReference>
<evidence type="ECO:0000256" key="5">
    <source>
        <dbReference type="ARBA" id="ARBA00034489"/>
    </source>
</evidence>
<evidence type="ECO:0000256" key="1">
    <source>
        <dbReference type="ARBA" id="ARBA00012386"/>
    </source>
</evidence>
<dbReference type="GO" id="GO:0016432">
    <property type="term" value="F:tRNA-uridine aminocarboxypropyltransferase activity"/>
    <property type="evidence" value="ECO:0007669"/>
    <property type="project" value="UniProtKB-EC"/>
</dbReference>
<evidence type="ECO:0000313" key="7">
    <source>
        <dbReference type="EMBL" id="EHP30989.1"/>
    </source>
</evidence>
<dbReference type="STRING" id="929558.SMGD1_2466"/>
<keyword evidence="4" id="KW-0819">tRNA processing</keyword>
<gene>
    <name evidence="7" type="ORF">SMGD1_2466</name>
</gene>
<dbReference type="PATRIC" id="fig|929558.5.peg.2456"/>
<dbReference type="eggNOG" id="COG3148">
    <property type="taxonomic scope" value="Bacteria"/>
</dbReference>
<evidence type="ECO:0000313" key="8">
    <source>
        <dbReference type="Proteomes" id="UP000006431"/>
    </source>
</evidence>
<keyword evidence="2" id="KW-0808">Transferase</keyword>
<dbReference type="PANTHER" id="PTHR21392:SF0">
    <property type="entry name" value="TRNA-URIDINE AMINOCARBOXYPROPYLTRANSFERASE 2"/>
    <property type="match status" value="1"/>
</dbReference>
<dbReference type="Pfam" id="PF03942">
    <property type="entry name" value="DTW"/>
    <property type="match status" value="1"/>
</dbReference>
<dbReference type="SMART" id="SM01144">
    <property type="entry name" value="DTW"/>
    <property type="match status" value="1"/>
</dbReference>